<sequence>MKDLAILEKLCTAIGVSGEEDAVRAVILQEIEPLADSVEITPLGNIIAFKKGKNRAAKKLMLCAHMDEVGFVITNITEEGFLKFKTVGGVRPEVLSGRAVLVNGKTPGVICAKPVHLMKGDEFEKPVPVEELSIDIGASSREEAETAVQIGDNASFVPFFESSRGTVKAKSLDDRAGCFVLIELMKTELEFDTYFVFSVQEEIGLRGAGTAAYIVEPDAAIVLEGTTAGDIAGVEPVDTVCKLGGGAAVSFIDRRTIFTKAFFKRALELGRENNIPCQPKTASAGGNDAGSIHVTKSGVKTVTLAVPCRYIHGPVAIASEADIENTVKLTALLMAEIAGGRTV</sequence>
<protein>
    <submittedName>
        <fullName evidence="7">M42 family metallopeptidase</fullName>
    </submittedName>
</protein>
<keyword evidence="2" id="KW-0031">Aminopeptidase</keyword>
<evidence type="ECO:0000256" key="3">
    <source>
        <dbReference type="ARBA" id="ARBA00022670"/>
    </source>
</evidence>
<dbReference type="InterPro" id="IPR051464">
    <property type="entry name" value="Peptidase_M42_aminopept"/>
</dbReference>
<proteinExistence type="inferred from homology"/>
<evidence type="ECO:0000256" key="5">
    <source>
        <dbReference type="ARBA" id="ARBA00022801"/>
    </source>
</evidence>
<dbReference type="Gene3D" id="3.40.630.10">
    <property type="entry name" value="Zn peptidases"/>
    <property type="match status" value="1"/>
</dbReference>
<dbReference type="EMBL" id="JAFBIT010000001">
    <property type="protein sequence ID" value="MCF2651411.1"/>
    <property type="molecule type" value="Genomic_DNA"/>
</dbReference>
<dbReference type="InterPro" id="IPR023367">
    <property type="entry name" value="Peptidase_M42_dom2"/>
</dbReference>
<dbReference type="SUPFAM" id="SSF53187">
    <property type="entry name" value="Zn-dependent exopeptidases"/>
    <property type="match status" value="1"/>
</dbReference>
<keyword evidence="5" id="KW-0378">Hydrolase</keyword>
<evidence type="ECO:0000256" key="6">
    <source>
        <dbReference type="PIRNR" id="PIRNR001123"/>
    </source>
</evidence>
<dbReference type="InterPro" id="IPR008007">
    <property type="entry name" value="Peptidase_M42"/>
</dbReference>
<dbReference type="PANTHER" id="PTHR32481:SF5">
    <property type="entry name" value="ENDOGLUCANASE"/>
    <property type="match status" value="1"/>
</dbReference>
<dbReference type="Gene3D" id="2.40.30.40">
    <property type="entry name" value="Peptidase M42, domain 2"/>
    <property type="match status" value="1"/>
</dbReference>
<dbReference type="PANTHER" id="PTHR32481">
    <property type="entry name" value="AMINOPEPTIDASE"/>
    <property type="match status" value="1"/>
</dbReference>
<comment type="similarity">
    <text evidence="1 6">Belongs to the peptidase M42 family.</text>
</comment>
<dbReference type="CDD" id="cd05656">
    <property type="entry name" value="M42_Frv"/>
    <property type="match status" value="1"/>
</dbReference>
<organism evidence="7 8">
    <name type="scientific">Anaeromassilibacillus senegalensis</name>
    <dbReference type="NCBI Taxonomy" id="1673717"/>
    <lineage>
        <taxon>Bacteria</taxon>
        <taxon>Bacillati</taxon>
        <taxon>Bacillota</taxon>
        <taxon>Clostridia</taxon>
        <taxon>Eubacteriales</taxon>
        <taxon>Acutalibacteraceae</taxon>
        <taxon>Anaeromassilibacillus</taxon>
    </lineage>
</organism>
<evidence type="ECO:0000256" key="1">
    <source>
        <dbReference type="ARBA" id="ARBA00006272"/>
    </source>
</evidence>
<comment type="caution">
    <text evidence="7">The sequence shown here is derived from an EMBL/GenBank/DDBJ whole genome shotgun (WGS) entry which is preliminary data.</text>
</comment>
<dbReference type="Proteomes" id="UP001299220">
    <property type="component" value="Unassembled WGS sequence"/>
</dbReference>
<dbReference type="SUPFAM" id="SSF101821">
    <property type="entry name" value="Aminopeptidase/glucanase lid domain"/>
    <property type="match status" value="1"/>
</dbReference>
<dbReference type="Pfam" id="PF05343">
    <property type="entry name" value="Peptidase_M42"/>
    <property type="match status" value="1"/>
</dbReference>
<reference evidence="7 8" key="1">
    <citation type="submission" date="2020-12" db="EMBL/GenBank/DDBJ databases">
        <title>Whole genome sequences of gut porcine anaerobes.</title>
        <authorList>
            <person name="Kubasova T."/>
            <person name="Jahodarova E."/>
            <person name="Rychlik I."/>
        </authorList>
    </citation>
    <scope>NUCLEOTIDE SEQUENCE [LARGE SCALE GENOMIC DNA]</scope>
    <source>
        <strain evidence="7 8">An867</strain>
    </source>
</reference>
<evidence type="ECO:0000256" key="2">
    <source>
        <dbReference type="ARBA" id="ARBA00022438"/>
    </source>
</evidence>
<name>A0ABS9CJV8_9FIRM</name>
<gene>
    <name evidence="7" type="ORF">JQM67_02160</name>
</gene>
<evidence type="ECO:0000313" key="8">
    <source>
        <dbReference type="Proteomes" id="UP001299220"/>
    </source>
</evidence>
<evidence type="ECO:0000256" key="4">
    <source>
        <dbReference type="ARBA" id="ARBA00022723"/>
    </source>
</evidence>
<keyword evidence="3" id="KW-0645">Protease</keyword>
<dbReference type="PIRSF" id="PIRSF001123">
    <property type="entry name" value="PepA_GA"/>
    <property type="match status" value="1"/>
</dbReference>
<keyword evidence="8" id="KW-1185">Reference proteome</keyword>
<evidence type="ECO:0000313" key="7">
    <source>
        <dbReference type="EMBL" id="MCF2651411.1"/>
    </source>
</evidence>
<accession>A0ABS9CJV8</accession>
<dbReference type="RefSeq" id="WP_235322383.1">
    <property type="nucleotide sequence ID" value="NZ_JAFBIT010000001.1"/>
</dbReference>
<keyword evidence="4" id="KW-0479">Metal-binding</keyword>